<reference evidence="5 6" key="1">
    <citation type="submission" date="2016-10" db="EMBL/GenBank/DDBJ databases">
        <authorList>
            <person name="de Groot N.N."/>
        </authorList>
    </citation>
    <scope>NUCLEOTIDE SEQUENCE [LARGE SCALE GENOMIC DNA]</scope>
    <source>
        <strain evidence="5 6">DSM 16619</strain>
    </source>
</reference>
<organism evidence="5 6">
    <name type="scientific">Paracidovorax valerianellae</name>
    <dbReference type="NCBI Taxonomy" id="187868"/>
    <lineage>
        <taxon>Bacteria</taxon>
        <taxon>Pseudomonadati</taxon>
        <taxon>Pseudomonadota</taxon>
        <taxon>Betaproteobacteria</taxon>
        <taxon>Burkholderiales</taxon>
        <taxon>Comamonadaceae</taxon>
        <taxon>Paracidovorax</taxon>
    </lineage>
</organism>
<evidence type="ECO:0000259" key="4">
    <source>
        <dbReference type="Pfam" id="PF13458"/>
    </source>
</evidence>
<evidence type="ECO:0000313" key="6">
    <source>
        <dbReference type="Proteomes" id="UP000198781"/>
    </source>
</evidence>
<evidence type="ECO:0000256" key="1">
    <source>
        <dbReference type="ARBA" id="ARBA00010062"/>
    </source>
</evidence>
<dbReference type="Gene3D" id="3.40.50.2300">
    <property type="match status" value="2"/>
</dbReference>
<dbReference type="InterPro" id="IPR028082">
    <property type="entry name" value="Peripla_BP_I"/>
</dbReference>
<dbReference type="AlphaFoldDB" id="A0A1G6ULF6"/>
<protein>
    <submittedName>
        <fullName evidence="5">Branched-chain amino acid transport system substrate-binding protein</fullName>
    </submittedName>
</protein>
<gene>
    <name evidence="5" type="ORF">SAMN05192589_106103</name>
</gene>
<evidence type="ECO:0000256" key="2">
    <source>
        <dbReference type="ARBA" id="ARBA00022729"/>
    </source>
</evidence>
<dbReference type="InterPro" id="IPR028081">
    <property type="entry name" value="Leu-bd"/>
</dbReference>
<keyword evidence="6" id="KW-1185">Reference proteome</keyword>
<keyword evidence="2 3" id="KW-0732">Signal</keyword>
<sequence length="389" mass="40992">METLTVLNASRLSFNLRSTALACVALTACGAAMAQDVQTVKIGHVGPLSGGIAHIGKDTENGVRMAVDDLNGQNLVIGGKKIRFELAAEDDAGDPRQATGVAQKLCDLKVAGVVGHLQSGTSIPASSIYDKCDLPHITAAATNPDLTKPGYRTTFRLIANDSALGAALALYAADHLKLKTVAIIDDRTAYGQGVAAVFKATALQKGLTVVSEEFTNDKATDFMAILTSIKSKKPDGIFYGGLDAQAGPMLRQMDQLGLGSVKYFGGDALCTEKLPDLSSKAAALKNVTCATGGASVTKMQGGADWKQRYDAKFPGQFQIYSPYAYDAAMVLVDAMKRANSVDPKVYTPFLAKTQYKGVTANIAFTPKGELTTPAVTLYHYPANARVALN</sequence>
<dbReference type="PANTHER" id="PTHR47151:SF2">
    <property type="entry name" value="AMINO ACID BINDING PROTEIN"/>
    <property type="match status" value="1"/>
</dbReference>
<proteinExistence type="inferred from homology"/>
<evidence type="ECO:0000256" key="3">
    <source>
        <dbReference type="SAM" id="SignalP"/>
    </source>
</evidence>
<dbReference type="PANTHER" id="PTHR47151">
    <property type="entry name" value="LEU/ILE/VAL-BINDING ABC TRANSPORTER SUBUNIT"/>
    <property type="match status" value="1"/>
</dbReference>
<dbReference type="EMBL" id="FMZC01000006">
    <property type="protein sequence ID" value="SDD41556.1"/>
    <property type="molecule type" value="Genomic_DNA"/>
</dbReference>
<feature type="signal peptide" evidence="3">
    <location>
        <begin position="1"/>
        <end position="34"/>
    </location>
</feature>
<dbReference type="SUPFAM" id="SSF53822">
    <property type="entry name" value="Periplasmic binding protein-like I"/>
    <property type="match status" value="1"/>
</dbReference>
<accession>A0A1G6ULF6</accession>
<dbReference type="Proteomes" id="UP000198781">
    <property type="component" value="Unassembled WGS sequence"/>
</dbReference>
<evidence type="ECO:0000313" key="5">
    <source>
        <dbReference type="EMBL" id="SDD41556.1"/>
    </source>
</evidence>
<name>A0A1G6ULF6_9BURK</name>
<feature type="domain" description="Leucine-binding protein" evidence="4">
    <location>
        <begin position="39"/>
        <end position="372"/>
    </location>
</feature>
<feature type="chain" id="PRO_5011591441" evidence="3">
    <location>
        <begin position="35"/>
        <end position="389"/>
    </location>
</feature>
<comment type="similarity">
    <text evidence="1">Belongs to the leucine-binding protein family.</text>
</comment>
<dbReference type="CDD" id="cd06342">
    <property type="entry name" value="PBP1_ABC_LIVBP-like"/>
    <property type="match status" value="1"/>
</dbReference>
<dbReference type="Pfam" id="PF13458">
    <property type="entry name" value="Peripla_BP_6"/>
    <property type="match status" value="1"/>
</dbReference>
<dbReference type="STRING" id="187868.SAMN05192589_106103"/>